<dbReference type="Proteomes" id="UP001500051">
    <property type="component" value="Unassembled WGS sequence"/>
</dbReference>
<keyword evidence="3" id="KW-1185">Reference proteome</keyword>
<feature type="compositionally biased region" description="Polar residues" evidence="1">
    <location>
        <begin position="37"/>
        <end position="46"/>
    </location>
</feature>
<protein>
    <submittedName>
        <fullName evidence="2">Uncharacterized protein</fullName>
    </submittedName>
</protein>
<dbReference type="EMBL" id="BAAAYX010000028">
    <property type="protein sequence ID" value="GAA3719009.1"/>
    <property type="molecule type" value="Genomic_DNA"/>
</dbReference>
<sequence length="75" mass="8508">MRPIRQTCDLLTEIANEPSVNGGAVNSEPFRDFGDISTRQRSSNRVQPLLDNRQGNEYQSRLLQSERPTETSNSE</sequence>
<gene>
    <name evidence="2" type="ORF">GCM10022204_43920</name>
</gene>
<organism evidence="2 3">
    <name type="scientific">Microlunatus aurantiacus</name>
    <dbReference type="NCBI Taxonomy" id="446786"/>
    <lineage>
        <taxon>Bacteria</taxon>
        <taxon>Bacillati</taxon>
        <taxon>Actinomycetota</taxon>
        <taxon>Actinomycetes</taxon>
        <taxon>Propionibacteriales</taxon>
        <taxon>Propionibacteriaceae</taxon>
        <taxon>Microlunatus</taxon>
    </lineage>
</organism>
<evidence type="ECO:0000313" key="3">
    <source>
        <dbReference type="Proteomes" id="UP001500051"/>
    </source>
</evidence>
<accession>A0ABP7EGP5</accession>
<evidence type="ECO:0000313" key="2">
    <source>
        <dbReference type="EMBL" id="GAA3719009.1"/>
    </source>
</evidence>
<evidence type="ECO:0000256" key="1">
    <source>
        <dbReference type="SAM" id="MobiDB-lite"/>
    </source>
</evidence>
<feature type="region of interest" description="Disordered" evidence="1">
    <location>
        <begin position="18"/>
        <end position="75"/>
    </location>
</feature>
<proteinExistence type="predicted"/>
<comment type="caution">
    <text evidence="2">The sequence shown here is derived from an EMBL/GenBank/DDBJ whole genome shotgun (WGS) entry which is preliminary data.</text>
</comment>
<reference evidence="3" key="1">
    <citation type="journal article" date="2019" name="Int. J. Syst. Evol. Microbiol.">
        <title>The Global Catalogue of Microorganisms (GCM) 10K type strain sequencing project: providing services to taxonomists for standard genome sequencing and annotation.</title>
        <authorList>
            <consortium name="The Broad Institute Genomics Platform"/>
            <consortium name="The Broad Institute Genome Sequencing Center for Infectious Disease"/>
            <person name="Wu L."/>
            <person name="Ma J."/>
        </authorList>
    </citation>
    <scope>NUCLEOTIDE SEQUENCE [LARGE SCALE GENOMIC DNA]</scope>
    <source>
        <strain evidence="3">JCM 16548</strain>
    </source>
</reference>
<name>A0ABP7EGP5_9ACTN</name>
<feature type="compositionally biased region" description="Polar residues" evidence="1">
    <location>
        <begin position="53"/>
        <end position="63"/>
    </location>
</feature>